<dbReference type="AlphaFoldDB" id="A0A5Q6PD48"/>
<organism evidence="1 2">
    <name type="scientific">Vibrio cholerae</name>
    <dbReference type="NCBI Taxonomy" id="666"/>
    <lineage>
        <taxon>Bacteria</taxon>
        <taxon>Pseudomonadati</taxon>
        <taxon>Pseudomonadota</taxon>
        <taxon>Gammaproteobacteria</taxon>
        <taxon>Vibrionales</taxon>
        <taxon>Vibrionaceae</taxon>
        <taxon>Vibrio</taxon>
    </lineage>
</organism>
<sequence length="88" mass="9650">MFGLVRVVKGIAKLQGDESEDQMCAMAAGHSALRSNGWLATVFELDKEGKPSAIVSYWKVSDQSVKEKLPSGQKYAFIPKSVFEKLVS</sequence>
<reference evidence="1 2" key="1">
    <citation type="submission" date="2019-09" db="EMBL/GenBank/DDBJ databases">
        <authorList>
            <person name="Kritzky A."/>
            <person name="Schelkanova E.Y."/>
            <person name="Alkhova Z.V."/>
            <person name="Smirnova N.I."/>
        </authorList>
    </citation>
    <scope>NUCLEOTIDE SEQUENCE [LARGE SCALE GENOMIC DNA]</scope>
    <source>
        <strain evidence="1 2">M1526</strain>
    </source>
</reference>
<proteinExistence type="predicted"/>
<evidence type="ECO:0000313" key="1">
    <source>
        <dbReference type="EMBL" id="KAA1252797.1"/>
    </source>
</evidence>
<dbReference type="Proteomes" id="UP000323225">
    <property type="component" value="Unassembled WGS sequence"/>
</dbReference>
<comment type="caution">
    <text evidence="1">The sequence shown here is derived from an EMBL/GenBank/DDBJ whole genome shotgun (WGS) entry which is preliminary data.</text>
</comment>
<name>A0A5Q6PD48_VIBCL</name>
<dbReference type="EMBL" id="VUAA01000038">
    <property type="protein sequence ID" value="KAA1252797.1"/>
    <property type="molecule type" value="Genomic_DNA"/>
</dbReference>
<gene>
    <name evidence="1" type="ORF">F0M16_20920</name>
</gene>
<accession>A0A5Q6PD48</accession>
<protein>
    <submittedName>
        <fullName evidence="1">Uncharacterized protein</fullName>
    </submittedName>
</protein>
<evidence type="ECO:0000313" key="2">
    <source>
        <dbReference type="Proteomes" id="UP000323225"/>
    </source>
</evidence>